<dbReference type="Proteomes" id="UP000473525">
    <property type="component" value="Unassembled WGS sequence"/>
</dbReference>
<dbReference type="Pfam" id="PF01590">
    <property type="entry name" value="GAF"/>
    <property type="match status" value="1"/>
</dbReference>
<proteinExistence type="predicted"/>
<dbReference type="SUPFAM" id="SSF55781">
    <property type="entry name" value="GAF domain-like"/>
    <property type="match status" value="1"/>
</dbReference>
<dbReference type="InterPro" id="IPR029016">
    <property type="entry name" value="GAF-like_dom_sf"/>
</dbReference>
<comment type="caution">
    <text evidence="5">The sequence shown here is derived from an EMBL/GenBank/DDBJ whole genome shotgun (WGS) entry which is preliminary data.</text>
</comment>
<gene>
    <name evidence="5" type="ORF">GON03_03325</name>
</gene>
<sequence length="356" mass="38735">MPISRGLSRWDTGRVLADLAATRSNLARLAGLPMEAAEFSHEVHAVLARSLPFDGWCLVGMDPVTGLRTAQFSGRGTERTAEMARNESLMHDVNRYRDLAVAALPAGWLSTAHPEAGRSFRLNEILLPQGFHSEIRLVLRDQGRLWGALVLFRESAHRPFDDRDVSTLSALADALTSAMRAYPVRALARQGPAPGPGLVALTPDNQLVEATPDARLWLDDLLPGGEDETHPEDVTRVLFDAAHAVRIAGAEQAATCIRTVSGHWLRVEGTPVSIGAADVAVLVHRATARDLLETYTLHHGLTDRESEVLASLVDGLAGKQIARKLAISLLTVNDHLRSLYRKCQVSGRDELFGRLG</sequence>
<dbReference type="PRINTS" id="PR00038">
    <property type="entry name" value="HTHLUXR"/>
</dbReference>
<keyword evidence="6" id="KW-1185">Reference proteome</keyword>
<dbReference type="PROSITE" id="PS50043">
    <property type="entry name" value="HTH_LUXR_2"/>
    <property type="match status" value="1"/>
</dbReference>
<evidence type="ECO:0000313" key="6">
    <source>
        <dbReference type="Proteomes" id="UP000473525"/>
    </source>
</evidence>
<keyword evidence="1" id="KW-0805">Transcription regulation</keyword>
<dbReference type="GO" id="GO:0006355">
    <property type="term" value="P:regulation of DNA-templated transcription"/>
    <property type="evidence" value="ECO:0007669"/>
    <property type="project" value="InterPro"/>
</dbReference>
<dbReference type="EMBL" id="WSEK01000004">
    <property type="protein sequence ID" value="MVQ48199.1"/>
    <property type="molecule type" value="Genomic_DNA"/>
</dbReference>
<dbReference type="SUPFAM" id="SSF46894">
    <property type="entry name" value="C-terminal effector domain of the bipartite response regulators"/>
    <property type="match status" value="1"/>
</dbReference>
<evidence type="ECO:0000256" key="3">
    <source>
        <dbReference type="ARBA" id="ARBA00023163"/>
    </source>
</evidence>
<dbReference type="Gene3D" id="3.30.450.40">
    <property type="match status" value="1"/>
</dbReference>
<evidence type="ECO:0000256" key="2">
    <source>
        <dbReference type="ARBA" id="ARBA00023125"/>
    </source>
</evidence>
<keyword evidence="2" id="KW-0238">DNA-binding</keyword>
<dbReference type="InterPro" id="IPR016032">
    <property type="entry name" value="Sig_transdc_resp-reg_C-effctor"/>
</dbReference>
<reference evidence="5 6" key="1">
    <citation type="submission" date="2019-12" db="EMBL/GenBank/DDBJ databases">
        <authorList>
            <person name="Huq M.A."/>
        </authorList>
    </citation>
    <scope>NUCLEOTIDE SEQUENCE [LARGE SCALE GENOMIC DNA]</scope>
    <source>
        <strain evidence="5 6">MAH-18</strain>
    </source>
</reference>
<evidence type="ECO:0000259" key="4">
    <source>
        <dbReference type="PROSITE" id="PS50043"/>
    </source>
</evidence>
<dbReference type="PANTHER" id="PTHR44688">
    <property type="entry name" value="DNA-BINDING TRANSCRIPTIONAL ACTIVATOR DEVR_DOSR"/>
    <property type="match status" value="1"/>
</dbReference>
<dbReference type="Pfam" id="PF00196">
    <property type="entry name" value="GerE"/>
    <property type="match status" value="1"/>
</dbReference>
<evidence type="ECO:0000256" key="1">
    <source>
        <dbReference type="ARBA" id="ARBA00023015"/>
    </source>
</evidence>
<organism evidence="5 6">
    <name type="scientific">Nocardioides agri</name>
    <dbReference type="NCBI Taxonomy" id="2682843"/>
    <lineage>
        <taxon>Bacteria</taxon>
        <taxon>Bacillati</taxon>
        <taxon>Actinomycetota</taxon>
        <taxon>Actinomycetes</taxon>
        <taxon>Propionibacteriales</taxon>
        <taxon>Nocardioidaceae</taxon>
        <taxon>Nocardioides</taxon>
    </lineage>
</organism>
<protein>
    <submittedName>
        <fullName evidence="5">GAF domain-containing protein</fullName>
    </submittedName>
</protein>
<keyword evidence="3" id="KW-0804">Transcription</keyword>
<evidence type="ECO:0000313" key="5">
    <source>
        <dbReference type="EMBL" id="MVQ48199.1"/>
    </source>
</evidence>
<dbReference type="PANTHER" id="PTHR44688:SF16">
    <property type="entry name" value="DNA-BINDING TRANSCRIPTIONAL ACTIVATOR DEVR_DOSR"/>
    <property type="match status" value="1"/>
</dbReference>
<dbReference type="CDD" id="cd06170">
    <property type="entry name" value="LuxR_C_like"/>
    <property type="match status" value="1"/>
</dbReference>
<dbReference type="InterPro" id="IPR000792">
    <property type="entry name" value="Tscrpt_reg_LuxR_C"/>
</dbReference>
<dbReference type="Gene3D" id="1.10.10.10">
    <property type="entry name" value="Winged helix-like DNA-binding domain superfamily/Winged helix DNA-binding domain"/>
    <property type="match status" value="1"/>
</dbReference>
<accession>A0A6L6XLT2</accession>
<dbReference type="AlphaFoldDB" id="A0A6L6XLT2"/>
<dbReference type="GO" id="GO:0003677">
    <property type="term" value="F:DNA binding"/>
    <property type="evidence" value="ECO:0007669"/>
    <property type="project" value="UniProtKB-KW"/>
</dbReference>
<dbReference type="InterPro" id="IPR036388">
    <property type="entry name" value="WH-like_DNA-bd_sf"/>
</dbReference>
<feature type="domain" description="HTH luxR-type" evidence="4">
    <location>
        <begin position="294"/>
        <end position="356"/>
    </location>
</feature>
<dbReference type="SMART" id="SM00421">
    <property type="entry name" value="HTH_LUXR"/>
    <property type="match status" value="1"/>
</dbReference>
<dbReference type="InterPro" id="IPR003018">
    <property type="entry name" value="GAF"/>
</dbReference>
<name>A0A6L6XLT2_9ACTN</name>